<dbReference type="KEGG" id="cagg:HYG79_03440"/>
<gene>
    <name evidence="1" type="ORF">HYG79_03440</name>
</gene>
<evidence type="ECO:0000313" key="1">
    <source>
        <dbReference type="EMBL" id="QLG44438.1"/>
    </source>
</evidence>
<name>A0A7H9ALW2_9FLAO</name>
<reference evidence="1 2" key="1">
    <citation type="journal article" date="2006" name="Int. J. Syst. Evol. Microbiol.">
        <title>Costertonia aggregata gen. nov., sp. nov., a mesophilic marine bacterium of the family Flavobacteriaceae, isolated from a mature biofilm.</title>
        <authorList>
            <person name="Kwon K.K."/>
            <person name="Lee Y.K."/>
            <person name="Lee H.K."/>
        </authorList>
    </citation>
    <scope>NUCLEOTIDE SEQUENCE [LARGE SCALE GENOMIC DNA]</scope>
    <source>
        <strain evidence="1 2">KCCM 42265</strain>
    </source>
</reference>
<sequence length="55" mass="6274">MRKSGLLFMLLILTVVLFKLSSSEQNTEPEFVKEDTIKTTDEIAIVVESEKNSDR</sequence>
<keyword evidence="2" id="KW-1185">Reference proteome</keyword>
<accession>A0A7H9ALW2</accession>
<organism evidence="1 2">
    <name type="scientific">Costertonia aggregata</name>
    <dbReference type="NCBI Taxonomy" id="343403"/>
    <lineage>
        <taxon>Bacteria</taxon>
        <taxon>Pseudomonadati</taxon>
        <taxon>Bacteroidota</taxon>
        <taxon>Flavobacteriia</taxon>
        <taxon>Flavobacteriales</taxon>
        <taxon>Flavobacteriaceae</taxon>
        <taxon>Costertonia</taxon>
    </lineage>
</organism>
<evidence type="ECO:0000313" key="2">
    <source>
        <dbReference type="Proteomes" id="UP000509302"/>
    </source>
</evidence>
<dbReference type="EMBL" id="CP058595">
    <property type="protein sequence ID" value="QLG44438.1"/>
    <property type="molecule type" value="Genomic_DNA"/>
</dbReference>
<protein>
    <submittedName>
        <fullName evidence="1">Uncharacterized protein</fullName>
    </submittedName>
</protein>
<dbReference type="RefSeq" id="WP_179240772.1">
    <property type="nucleotide sequence ID" value="NZ_CP058595.1"/>
</dbReference>
<proteinExistence type="predicted"/>
<dbReference type="Proteomes" id="UP000509302">
    <property type="component" value="Chromosome"/>
</dbReference>
<dbReference type="AlphaFoldDB" id="A0A7H9ALW2"/>